<dbReference type="EMBL" id="KZ355331">
    <property type="protein sequence ID" value="PIO60495.1"/>
    <property type="molecule type" value="Genomic_DNA"/>
</dbReference>
<feature type="region of interest" description="Disordered" evidence="4">
    <location>
        <begin position="81"/>
        <end position="106"/>
    </location>
</feature>
<dbReference type="Proteomes" id="UP000230423">
    <property type="component" value="Unassembled WGS sequence"/>
</dbReference>
<evidence type="ECO:0000256" key="3">
    <source>
        <dbReference type="ARBA" id="ARBA00023315"/>
    </source>
</evidence>
<accession>A0A2G9TRD5</accession>
<dbReference type="InterPro" id="IPR000542">
    <property type="entry name" value="Carn_acyl_trans"/>
</dbReference>
<dbReference type="Pfam" id="PF00755">
    <property type="entry name" value="Carn_acyltransf"/>
    <property type="match status" value="2"/>
</dbReference>
<dbReference type="FunFam" id="3.30.559.10:FF:000049">
    <property type="entry name" value="Choline O-acetyltransferase, putative"/>
    <property type="match status" value="1"/>
</dbReference>
<dbReference type="InterPro" id="IPR039551">
    <property type="entry name" value="Cho/carn_acyl_trans"/>
</dbReference>
<dbReference type="PANTHER" id="PTHR22589:SF103">
    <property type="entry name" value="CARNITINE O-ACETYL-TRANSFERASE, ISOFORM A-RELATED"/>
    <property type="match status" value="1"/>
</dbReference>
<protein>
    <submittedName>
        <fullName evidence="6">Choline/Carnitine O-acyltransferase</fullName>
    </submittedName>
</protein>
<dbReference type="GO" id="GO:0005777">
    <property type="term" value="C:peroxisome"/>
    <property type="evidence" value="ECO:0007669"/>
    <property type="project" value="TreeGrafter"/>
</dbReference>
<keyword evidence="3 6" id="KW-0012">Acyltransferase</keyword>
<name>A0A2G9TRD5_TELCI</name>
<evidence type="ECO:0000256" key="4">
    <source>
        <dbReference type="SAM" id="MobiDB-lite"/>
    </source>
</evidence>
<comment type="similarity">
    <text evidence="1">Belongs to the carnitine/choline acetyltransferase family.</text>
</comment>
<feature type="compositionally biased region" description="Basic and acidic residues" evidence="4">
    <location>
        <begin position="81"/>
        <end position="92"/>
    </location>
</feature>
<keyword evidence="7" id="KW-1185">Reference proteome</keyword>
<gene>
    <name evidence="6" type="ORF">TELCIR_18007</name>
</gene>
<evidence type="ECO:0000256" key="1">
    <source>
        <dbReference type="ARBA" id="ARBA00005232"/>
    </source>
</evidence>
<dbReference type="Gene3D" id="3.30.559.70">
    <property type="entry name" value="Choline/Carnitine o-acyltransferase, domain 2"/>
    <property type="match status" value="2"/>
</dbReference>
<feature type="domain" description="Choline/carnitine acyltransferase" evidence="5">
    <location>
        <begin position="2"/>
        <end position="89"/>
    </location>
</feature>
<feature type="domain" description="Choline/carnitine acyltransferase" evidence="5">
    <location>
        <begin position="107"/>
        <end position="342"/>
    </location>
</feature>
<dbReference type="InterPro" id="IPR042231">
    <property type="entry name" value="Cho/carn_acyl_trans_2"/>
</dbReference>
<dbReference type="PANTHER" id="PTHR22589">
    <property type="entry name" value="CARNITINE O-ACYLTRANSFERASE"/>
    <property type="match status" value="1"/>
</dbReference>
<dbReference type="OrthoDB" id="240216at2759"/>
<proteinExistence type="inferred from homology"/>
<dbReference type="SUPFAM" id="SSF52777">
    <property type="entry name" value="CoA-dependent acyltransferases"/>
    <property type="match status" value="2"/>
</dbReference>
<evidence type="ECO:0000259" key="5">
    <source>
        <dbReference type="Pfam" id="PF00755"/>
    </source>
</evidence>
<dbReference type="Gene3D" id="3.30.559.10">
    <property type="entry name" value="Chloramphenicol acetyltransferase-like domain"/>
    <property type="match status" value="1"/>
</dbReference>
<dbReference type="AlphaFoldDB" id="A0A2G9TRD5"/>
<dbReference type="GO" id="GO:0004092">
    <property type="term" value="F:carnitine O-acetyltransferase activity"/>
    <property type="evidence" value="ECO:0007669"/>
    <property type="project" value="TreeGrafter"/>
</dbReference>
<sequence length="370" mass="41742">MPVLNAAGQPLSCSALSGLFNDVIKQSRERQPYAIGIVSSDKRDRWAEIYEQLEGNSTNSSHLATIEDALFVVCLDQESEPEKGYSDKDEQARQASSWSQFGKEFNDDSSLAEGRVKRLDFELTDTQITQIMKSGKKMDRAADDIDVAVYSYKRYGKNYPKSVNVSPDSFIQMAFQLAFFRIHSALPPTYETATLRKFDEGRTENIRSPNTLAEKFVRKMASGREPVEVVYDALKAAADSHKKYTLSCMTGAGMDRHLLAWKLLAAENGLPNPSILDTSAYEHMAHFQVSTSQVPTRNYIQLCFGPSAPDCYGICYNPQETELHFTVTSFRSFFSTSSKRLVEINCFMLAYMLIEHWRLPVHLFLGGFTN</sequence>
<evidence type="ECO:0000313" key="7">
    <source>
        <dbReference type="Proteomes" id="UP000230423"/>
    </source>
</evidence>
<evidence type="ECO:0000256" key="2">
    <source>
        <dbReference type="ARBA" id="ARBA00022679"/>
    </source>
</evidence>
<organism evidence="6 7">
    <name type="scientific">Teladorsagia circumcincta</name>
    <name type="common">Brown stomach worm</name>
    <name type="synonym">Ostertagia circumcincta</name>
    <dbReference type="NCBI Taxonomy" id="45464"/>
    <lineage>
        <taxon>Eukaryota</taxon>
        <taxon>Metazoa</taxon>
        <taxon>Ecdysozoa</taxon>
        <taxon>Nematoda</taxon>
        <taxon>Chromadorea</taxon>
        <taxon>Rhabditida</taxon>
        <taxon>Rhabditina</taxon>
        <taxon>Rhabditomorpha</taxon>
        <taxon>Strongyloidea</taxon>
        <taxon>Trichostrongylidae</taxon>
        <taxon>Teladorsagia</taxon>
    </lineage>
</organism>
<evidence type="ECO:0000313" key="6">
    <source>
        <dbReference type="EMBL" id="PIO60495.1"/>
    </source>
</evidence>
<dbReference type="InterPro" id="IPR023213">
    <property type="entry name" value="CAT-like_dom_sf"/>
</dbReference>
<keyword evidence="2 6" id="KW-0808">Transferase</keyword>
<reference evidence="6 7" key="1">
    <citation type="submission" date="2015-09" db="EMBL/GenBank/DDBJ databases">
        <title>Draft genome of the parasitic nematode Teladorsagia circumcincta isolate WARC Sus (inbred).</title>
        <authorList>
            <person name="Mitreva M."/>
        </authorList>
    </citation>
    <scope>NUCLEOTIDE SEQUENCE [LARGE SCALE GENOMIC DNA]</scope>
    <source>
        <strain evidence="6 7">S</strain>
    </source>
</reference>
<dbReference type="GO" id="GO:0019254">
    <property type="term" value="P:carnitine metabolic process, CoA-linked"/>
    <property type="evidence" value="ECO:0007669"/>
    <property type="project" value="TreeGrafter"/>
</dbReference>